<sequence>MDRSDYQLTVGLEIHVELKTKTKMFCRCLNDPNEKRPNVNICPVCTAQPGSLPVINKEAVKQVLRVGVALGAKLADFT</sequence>
<dbReference type="InterPro" id="IPR006075">
    <property type="entry name" value="Asn/Gln-tRNA_Trfase_suB/E_cat"/>
</dbReference>
<dbReference type="AlphaFoldDB" id="A0A2H0BL31"/>
<organism evidence="6 7">
    <name type="scientific">Candidatus Vogelbacteria bacterium CG22_combo_CG10-13_8_21_14_all_37_9</name>
    <dbReference type="NCBI Taxonomy" id="1975046"/>
    <lineage>
        <taxon>Bacteria</taxon>
        <taxon>Candidatus Vogeliibacteriota</taxon>
    </lineage>
</organism>
<dbReference type="GO" id="GO:0050567">
    <property type="term" value="F:glutaminyl-tRNA synthase (glutamine-hydrolyzing) activity"/>
    <property type="evidence" value="ECO:0007669"/>
    <property type="project" value="TreeGrafter"/>
</dbReference>
<dbReference type="SUPFAM" id="SSF55931">
    <property type="entry name" value="Glutamine synthetase/guanido kinase"/>
    <property type="match status" value="1"/>
</dbReference>
<dbReference type="EMBL" id="PCSX01000011">
    <property type="protein sequence ID" value="PIP58387.1"/>
    <property type="molecule type" value="Genomic_DNA"/>
</dbReference>
<evidence type="ECO:0000256" key="2">
    <source>
        <dbReference type="ARBA" id="ARBA00022741"/>
    </source>
</evidence>
<dbReference type="InterPro" id="IPR014746">
    <property type="entry name" value="Gln_synth/guanido_kin_cat_dom"/>
</dbReference>
<keyword evidence="3" id="KW-0067">ATP-binding</keyword>
<evidence type="ECO:0000313" key="6">
    <source>
        <dbReference type="EMBL" id="PIP58387.1"/>
    </source>
</evidence>
<protein>
    <submittedName>
        <fullName evidence="6">Asp-tRNA(Asn)/Glu-tRNA(Gln) amidotransferase GatCAB subunit B</fullName>
    </submittedName>
</protein>
<name>A0A2H0BL31_9BACT</name>
<gene>
    <name evidence="6" type="ORF">COX02_00630</name>
</gene>
<evidence type="ECO:0000256" key="3">
    <source>
        <dbReference type="ARBA" id="ARBA00022840"/>
    </source>
</evidence>
<evidence type="ECO:0000256" key="4">
    <source>
        <dbReference type="ARBA" id="ARBA00022917"/>
    </source>
</evidence>
<feature type="non-terminal residue" evidence="6">
    <location>
        <position position="78"/>
    </location>
</feature>
<dbReference type="InterPro" id="IPR017959">
    <property type="entry name" value="Asn/Gln-tRNA_amidoTrfase_suB/E"/>
</dbReference>
<reference evidence="6 7" key="1">
    <citation type="submission" date="2017-09" db="EMBL/GenBank/DDBJ databases">
        <title>Depth-based differentiation of microbial function through sediment-hosted aquifers and enrichment of novel symbionts in the deep terrestrial subsurface.</title>
        <authorList>
            <person name="Probst A.J."/>
            <person name="Ladd B."/>
            <person name="Jarett J.K."/>
            <person name="Geller-Mcgrath D.E."/>
            <person name="Sieber C.M."/>
            <person name="Emerson J.B."/>
            <person name="Anantharaman K."/>
            <person name="Thomas B.C."/>
            <person name="Malmstrom R."/>
            <person name="Stieglmeier M."/>
            <person name="Klingl A."/>
            <person name="Woyke T."/>
            <person name="Ryan C.M."/>
            <person name="Banfield J.F."/>
        </authorList>
    </citation>
    <scope>NUCLEOTIDE SEQUENCE [LARGE SCALE GENOMIC DNA]</scope>
    <source>
        <strain evidence="6">CG22_combo_CG10-13_8_21_14_all_37_9</strain>
    </source>
</reference>
<keyword evidence="1" id="KW-0436">Ligase</keyword>
<dbReference type="Proteomes" id="UP000229334">
    <property type="component" value="Unassembled WGS sequence"/>
</dbReference>
<dbReference type="Pfam" id="PF02934">
    <property type="entry name" value="GatB_N"/>
    <property type="match status" value="1"/>
</dbReference>
<evidence type="ECO:0000259" key="5">
    <source>
        <dbReference type="Pfam" id="PF02934"/>
    </source>
</evidence>
<keyword evidence="4" id="KW-0648">Protein biosynthesis</keyword>
<dbReference type="GO" id="GO:0070681">
    <property type="term" value="P:glutaminyl-tRNAGln biosynthesis via transamidation"/>
    <property type="evidence" value="ECO:0007669"/>
    <property type="project" value="TreeGrafter"/>
</dbReference>
<dbReference type="GO" id="GO:0006412">
    <property type="term" value="P:translation"/>
    <property type="evidence" value="ECO:0007669"/>
    <property type="project" value="UniProtKB-KW"/>
</dbReference>
<keyword evidence="2" id="KW-0547">Nucleotide-binding</keyword>
<dbReference type="PANTHER" id="PTHR11659">
    <property type="entry name" value="GLUTAMYL-TRNA GLN AMIDOTRANSFERASE SUBUNIT B MITOCHONDRIAL AND PROKARYOTIC PET112-RELATED"/>
    <property type="match status" value="1"/>
</dbReference>
<comment type="caution">
    <text evidence="6">The sequence shown here is derived from an EMBL/GenBank/DDBJ whole genome shotgun (WGS) entry which is preliminary data.</text>
</comment>
<evidence type="ECO:0000256" key="1">
    <source>
        <dbReference type="ARBA" id="ARBA00022598"/>
    </source>
</evidence>
<evidence type="ECO:0000313" key="7">
    <source>
        <dbReference type="Proteomes" id="UP000229334"/>
    </source>
</evidence>
<accession>A0A2H0BL31</accession>
<proteinExistence type="predicted"/>
<keyword evidence="6" id="KW-0808">Transferase</keyword>
<dbReference type="PANTHER" id="PTHR11659:SF0">
    <property type="entry name" value="GLUTAMYL-TRNA(GLN) AMIDOTRANSFERASE SUBUNIT B, MITOCHONDRIAL"/>
    <property type="match status" value="1"/>
</dbReference>
<dbReference type="GO" id="GO:0005524">
    <property type="term" value="F:ATP binding"/>
    <property type="evidence" value="ECO:0007669"/>
    <property type="project" value="UniProtKB-KW"/>
</dbReference>
<dbReference type="GO" id="GO:0016740">
    <property type="term" value="F:transferase activity"/>
    <property type="evidence" value="ECO:0007669"/>
    <property type="project" value="UniProtKB-KW"/>
</dbReference>
<feature type="domain" description="Aspartyl/Glutamyl-tRNA(Gln) amidotransferase subunit B/E catalytic" evidence="5">
    <location>
        <begin position="9"/>
        <end position="76"/>
    </location>
</feature>